<comment type="subcellular location">
    <subcellularLocation>
        <location evidence="4">Cytoplasm</location>
    </subcellularLocation>
</comment>
<dbReference type="NCBIfam" id="NF010942">
    <property type="entry name" value="PRK14362.1"/>
    <property type="match status" value="1"/>
</dbReference>
<comment type="function">
    <text evidence="4">Nucleoside triphosphate pyrophosphatase that hydrolyzes dTTP and UTP. May have a dual role in cell division arrest and in preventing the incorporation of modified nucleotides into cellular nucleic acids.</text>
</comment>
<dbReference type="EC" id="3.6.1.9" evidence="4"/>
<comment type="catalytic activity">
    <reaction evidence="4">
        <text>dTTP + H2O = dTMP + diphosphate + H(+)</text>
        <dbReference type="Rhea" id="RHEA:28534"/>
        <dbReference type="ChEBI" id="CHEBI:15377"/>
        <dbReference type="ChEBI" id="CHEBI:15378"/>
        <dbReference type="ChEBI" id="CHEBI:33019"/>
        <dbReference type="ChEBI" id="CHEBI:37568"/>
        <dbReference type="ChEBI" id="CHEBI:63528"/>
        <dbReference type="EC" id="3.6.1.9"/>
    </reaction>
</comment>
<comment type="catalytic activity">
    <reaction evidence="4">
        <text>UTP + H2O = UMP + diphosphate + H(+)</text>
        <dbReference type="Rhea" id="RHEA:29395"/>
        <dbReference type="ChEBI" id="CHEBI:15377"/>
        <dbReference type="ChEBI" id="CHEBI:15378"/>
        <dbReference type="ChEBI" id="CHEBI:33019"/>
        <dbReference type="ChEBI" id="CHEBI:46398"/>
        <dbReference type="ChEBI" id="CHEBI:57865"/>
        <dbReference type="EC" id="3.6.1.9"/>
    </reaction>
</comment>
<dbReference type="RefSeq" id="WP_010937833.1">
    <property type="nucleotide sequence ID" value="NC_008751.1"/>
</dbReference>
<comment type="cofactor">
    <cofactor evidence="1 4">
        <name>a divalent metal cation</name>
        <dbReference type="ChEBI" id="CHEBI:60240"/>
    </cofactor>
</comment>
<dbReference type="Gene3D" id="3.90.950.10">
    <property type="match status" value="1"/>
</dbReference>
<feature type="site" description="Important for substrate specificity" evidence="4">
    <location>
        <position position="164"/>
    </location>
</feature>
<reference evidence="6" key="1">
    <citation type="journal article" date="2009" name="Environ. Microbiol.">
        <title>Contribution of mobile genetic elements to Desulfovibrio vulgaris genome plasticity.</title>
        <authorList>
            <person name="Walker C.B."/>
            <person name="Stolyar S."/>
            <person name="Chivian D."/>
            <person name="Pinel N."/>
            <person name="Gabster J.A."/>
            <person name="Dehal P.S."/>
            <person name="He Z."/>
            <person name="Yang Z.K."/>
            <person name="Yen H.C."/>
            <person name="Zhou J."/>
            <person name="Wall J.D."/>
            <person name="Hazen T.C."/>
            <person name="Arkin A.P."/>
            <person name="Stahl D.A."/>
        </authorList>
    </citation>
    <scope>NUCLEOTIDE SEQUENCE [LARGE SCALE GENOMIC DNA]</scope>
    <source>
        <strain evidence="6">DP4</strain>
    </source>
</reference>
<evidence type="ECO:0000256" key="2">
    <source>
        <dbReference type="ARBA" id="ARBA00022801"/>
    </source>
</evidence>
<dbReference type="GO" id="GO:0036218">
    <property type="term" value="F:dTTP diphosphatase activity"/>
    <property type="evidence" value="ECO:0007669"/>
    <property type="project" value="RHEA"/>
</dbReference>
<dbReference type="CDD" id="cd00555">
    <property type="entry name" value="Maf"/>
    <property type="match status" value="1"/>
</dbReference>
<dbReference type="HAMAP" id="MF_00528">
    <property type="entry name" value="Maf"/>
    <property type="match status" value="1"/>
</dbReference>
<feature type="site" description="Important for substrate specificity" evidence="4">
    <location>
        <position position="81"/>
    </location>
</feature>
<comment type="caution">
    <text evidence="4">Lacks conserved residue(s) required for the propagation of feature annotation.</text>
</comment>
<feature type="active site" description="Proton acceptor" evidence="4">
    <location>
        <position position="80"/>
    </location>
</feature>
<comment type="similarity">
    <text evidence="4">Belongs to the Maf family. YhdE subfamily.</text>
</comment>
<evidence type="ECO:0000256" key="1">
    <source>
        <dbReference type="ARBA" id="ARBA00001968"/>
    </source>
</evidence>
<dbReference type="HOGENOM" id="CLU_040416_0_0_7"/>
<sequence>MFTSTGPFTAAHPVILASGSPRRRAFFEQMGIPFEVILPVDAEPSPIEGEQPEVYVRRAAEAKARAVAADHKGRLVVAADTVVALDDMILGKPASADDALSMLRRLAGRTHVVASGCCVVLPEGGRETFHSITRVTMWDCPEEALAAYVATGEPSDKAGAYGIQGIGAFLVRSIEGSWTNVVGLPVAELTALLLRRGAIHCQLPVEAVHA</sequence>
<keyword evidence="4" id="KW-0963">Cytoplasm</keyword>
<evidence type="ECO:0000313" key="5">
    <source>
        <dbReference type="EMBL" id="ABM29430.1"/>
    </source>
</evidence>
<dbReference type="InterPro" id="IPR029001">
    <property type="entry name" value="ITPase-like_fam"/>
</dbReference>
<dbReference type="EMBL" id="CP000527">
    <property type="protein sequence ID" value="ABM29430.1"/>
    <property type="molecule type" value="Genomic_DNA"/>
</dbReference>
<dbReference type="PANTHER" id="PTHR43213:SF5">
    <property type="entry name" value="BIFUNCTIONAL DTTP_UTP PYROPHOSPHATASE_METHYLTRANSFERASE PROTEIN-RELATED"/>
    <property type="match status" value="1"/>
</dbReference>
<organism evidence="5 6">
    <name type="scientific">Nitratidesulfovibrio vulgaris (strain DP4)</name>
    <name type="common">Desulfovibrio vulgaris</name>
    <dbReference type="NCBI Taxonomy" id="391774"/>
    <lineage>
        <taxon>Bacteria</taxon>
        <taxon>Pseudomonadati</taxon>
        <taxon>Thermodesulfobacteriota</taxon>
        <taxon>Desulfovibrionia</taxon>
        <taxon>Desulfovibrionales</taxon>
        <taxon>Desulfovibrionaceae</taxon>
        <taxon>Nitratidesulfovibrio</taxon>
    </lineage>
</organism>
<evidence type="ECO:0000256" key="4">
    <source>
        <dbReference type="HAMAP-Rule" id="MF_00528"/>
    </source>
</evidence>
<accession>A0A0H3ACC5</accession>
<feature type="site" description="Important for substrate specificity" evidence="4">
    <location>
        <position position="22"/>
    </location>
</feature>
<dbReference type="Proteomes" id="UP000009173">
    <property type="component" value="Chromosome"/>
</dbReference>
<gene>
    <name evidence="5" type="ordered locus">Dvul_2414</name>
</gene>
<dbReference type="InterPro" id="IPR003697">
    <property type="entry name" value="Maf-like"/>
</dbReference>
<proteinExistence type="inferred from homology"/>
<dbReference type="Pfam" id="PF02545">
    <property type="entry name" value="Maf"/>
    <property type="match status" value="1"/>
</dbReference>
<dbReference type="KEGG" id="dvl:Dvul_2414"/>
<name>A0A0H3ACC5_NITV4</name>
<dbReference type="GO" id="GO:0009117">
    <property type="term" value="P:nucleotide metabolic process"/>
    <property type="evidence" value="ECO:0007669"/>
    <property type="project" value="UniProtKB-KW"/>
</dbReference>
<dbReference type="SUPFAM" id="SSF52972">
    <property type="entry name" value="ITPase-like"/>
    <property type="match status" value="1"/>
</dbReference>
<dbReference type="NCBIfam" id="TIGR00172">
    <property type="entry name" value="maf"/>
    <property type="match status" value="1"/>
</dbReference>
<dbReference type="PANTHER" id="PTHR43213">
    <property type="entry name" value="BIFUNCTIONAL DTTP/UTP PYROPHOSPHATASE/METHYLTRANSFERASE PROTEIN-RELATED"/>
    <property type="match status" value="1"/>
</dbReference>
<dbReference type="GO" id="GO:0005737">
    <property type="term" value="C:cytoplasm"/>
    <property type="evidence" value="ECO:0007669"/>
    <property type="project" value="UniProtKB-SubCell"/>
</dbReference>
<keyword evidence="2 4" id="KW-0378">Hydrolase</keyword>
<dbReference type="AlphaFoldDB" id="A0A0H3ACC5"/>
<dbReference type="GO" id="GO:0036221">
    <property type="term" value="F:UTP diphosphatase activity"/>
    <property type="evidence" value="ECO:0007669"/>
    <property type="project" value="RHEA"/>
</dbReference>
<evidence type="ECO:0000313" key="6">
    <source>
        <dbReference type="Proteomes" id="UP000009173"/>
    </source>
</evidence>
<protein>
    <recommendedName>
        <fullName evidence="4">dTTP/UTP pyrophosphatase</fullName>
        <shortName evidence="4">dTTPase/UTPase</shortName>
        <ecNumber evidence="4">3.6.1.9</ecNumber>
    </recommendedName>
    <alternativeName>
        <fullName evidence="4">Nucleoside triphosphate pyrophosphatase</fullName>
    </alternativeName>
    <alternativeName>
        <fullName evidence="4">Nucleotide pyrophosphatase</fullName>
        <shortName evidence="4">Nucleotide PPase</shortName>
    </alternativeName>
</protein>
<keyword evidence="3 4" id="KW-0546">Nucleotide metabolism</keyword>
<dbReference type="SMR" id="A0A0H3ACC5"/>
<dbReference type="PIRSF" id="PIRSF006305">
    <property type="entry name" value="Maf"/>
    <property type="match status" value="1"/>
</dbReference>
<evidence type="ECO:0000256" key="3">
    <source>
        <dbReference type="ARBA" id="ARBA00023080"/>
    </source>
</evidence>